<dbReference type="Gene3D" id="3.40.50.150">
    <property type="entry name" value="Vaccinia Virus protein VP39"/>
    <property type="match status" value="1"/>
</dbReference>
<accession>A0A375FB73</accession>
<dbReference type="CDD" id="cd02440">
    <property type="entry name" value="AdoMet_MTases"/>
    <property type="match status" value="1"/>
</dbReference>
<feature type="binding site" evidence="5">
    <location>
        <position position="347"/>
    </location>
    <ligand>
        <name>S-adenosyl-L-methionine</name>
        <dbReference type="ChEBI" id="CHEBI:59789"/>
    </ligand>
</feature>
<protein>
    <submittedName>
        <fullName evidence="7">Uncharacterized protein</fullName>
    </submittedName>
</protein>
<dbReference type="GO" id="GO:0001510">
    <property type="term" value="P:RNA methylation"/>
    <property type="evidence" value="ECO:0007669"/>
    <property type="project" value="InterPro"/>
</dbReference>
<organism evidence="7 8">
    <name type="scientific">Cupriavidus taiwanensis</name>
    <dbReference type="NCBI Taxonomy" id="164546"/>
    <lineage>
        <taxon>Bacteria</taxon>
        <taxon>Pseudomonadati</taxon>
        <taxon>Pseudomonadota</taxon>
        <taxon>Betaproteobacteria</taxon>
        <taxon>Burkholderiales</taxon>
        <taxon>Burkholderiaceae</taxon>
        <taxon>Cupriavidus</taxon>
    </lineage>
</organism>
<dbReference type="InterPro" id="IPR029063">
    <property type="entry name" value="SAM-dependent_MTases_sf"/>
</dbReference>
<dbReference type="InterPro" id="IPR054728">
    <property type="entry name" value="RsmB-like_ferredoxin"/>
</dbReference>
<dbReference type="InterPro" id="IPR001678">
    <property type="entry name" value="MeTrfase_RsmB-F_NOP2_dom"/>
</dbReference>
<dbReference type="PANTHER" id="PTHR22807">
    <property type="entry name" value="NOP2 YEAST -RELATED NOL1/NOP2/FMU SUN DOMAIN-CONTAINING"/>
    <property type="match status" value="1"/>
</dbReference>
<dbReference type="Pfam" id="PF01189">
    <property type="entry name" value="Methyltr_RsmB-F"/>
    <property type="match status" value="1"/>
</dbReference>
<comment type="caution">
    <text evidence="5">Lacks conserved residue(s) required for the propagation of feature annotation.</text>
</comment>
<evidence type="ECO:0000256" key="2">
    <source>
        <dbReference type="ARBA" id="ARBA00022679"/>
    </source>
</evidence>
<keyword evidence="1 5" id="KW-0489">Methyltransferase</keyword>
<dbReference type="Pfam" id="PF22458">
    <property type="entry name" value="RsmF-B_ferredox"/>
    <property type="match status" value="1"/>
</dbReference>
<evidence type="ECO:0000256" key="4">
    <source>
        <dbReference type="ARBA" id="ARBA00022884"/>
    </source>
</evidence>
<feature type="binding site" evidence="5">
    <location>
        <position position="300"/>
    </location>
    <ligand>
        <name>S-adenosyl-L-methionine</name>
        <dbReference type="ChEBI" id="CHEBI:59789"/>
    </ligand>
</feature>
<proteinExistence type="inferred from homology"/>
<dbReference type="PRINTS" id="PR02008">
    <property type="entry name" value="RCMTFAMILY"/>
</dbReference>
<dbReference type="InterPro" id="IPR023267">
    <property type="entry name" value="RCMT"/>
</dbReference>
<evidence type="ECO:0000313" key="8">
    <source>
        <dbReference type="Proteomes" id="UP000254259"/>
    </source>
</evidence>
<dbReference type="GO" id="GO:0003723">
    <property type="term" value="F:RNA binding"/>
    <property type="evidence" value="ECO:0007669"/>
    <property type="project" value="UniProtKB-UniRule"/>
</dbReference>
<dbReference type="EMBL" id="LT984813">
    <property type="protein sequence ID" value="SPD65642.1"/>
    <property type="molecule type" value="Genomic_DNA"/>
</dbReference>
<comment type="similarity">
    <text evidence="5">Belongs to the class I-like SAM-binding methyltransferase superfamily. RsmB/NOP family.</text>
</comment>
<dbReference type="SUPFAM" id="SSF53335">
    <property type="entry name" value="S-adenosyl-L-methionine-dependent methyltransferases"/>
    <property type="match status" value="1"/>
</dbReference>
<evidence type="ECO:0000256" key="3">
    <source>
        <dbReference type="ARBA" id="ARBA00022691"/>
    </source>
</evidence>
<dbReference type="RefSeq" id="WP_115681037.1">
    <property type="nucleotide sequence ID" value="NZ_JAQOLH010000002.1"/>
</dbReference>
<keyword evidence="4 5" id="KW-0694">RNA-binding</keyword>
<name>A0A375FB73_9BURK</name>
<evidence type="ECO:0000256" key="6">
    <source>
        <dbReference type="SAM" id="MobiDB-lite"/>
    </source>
</evidence>
<feature type="binding site" evidence="5">
    <location>
        <position position="327"/>
    </location>
    <ligand>
        <name>S-adenosyl-L-methionine</name>
        <dbReference type="ChEBI" id="CHEBI:59789"/>
    </ligand>
</feature>
<gene>
    <name evidence="7" type="ORF">CBM2636_20160</name>
</gene>
<keyword evidence="2 5" id="KW-0808">Transferase</keyword>
<dbReference type="AlphaFoldDB" id="A0A375FB73"/>
<dbReference type="InterPro" id="IPR049560">
    <property type="entry name" value="MeTrfase_RsmB-F_NOP2_cat"/>
</dbReference>
<dbReference type="GO" id="GO:0008173">
    <property type="term" value="F:RNA methyltransferase activity"/>
    <property type="evidence" value="ECO:0007669"/>
    <property type="project" value="InterPro"/>
</dbReference>
<evidence type="ECO:0000256" key="5">
    <source>
        <dbReference type="PROSITE-ProRule" id="PRU01023"/>
    </source>
</evidence>
<dbReference type="PROSITE" id="PS51686">
    <property type="entry name" value="SAM_MT_RSMB_NOP"/>
    <property type="match status" value="1"/>
</dbReference>
<feature type="active site" description="Nucleophile" evidence="5">
    <location>
        <position position="400"/>
    </location>
</feature>
<keyword evidence="3 5" id="KW-0949">S-adenosyl-L-methionine</keyword>
<dbReference type="PANTHER" id="PTHR22807:SF53">
    <property type="entry name" value="RIBOSOMAL RNA SMALL SUBUNIT METHYLTRANSFERASE B-RELATED"/>
    <property type="match status" value="1"/>
</dbReference>
<evidence type="ECO:0000256" key="1">
    <source>
        <dbReference type="ARBA" id="ARBA00022603"/>
    </source>
</evidence>
<evidence type="ECO:0000313" key="7">
    <source>
        <dbReference type="EMBL" id="SPD65642.1"/>
    </source>
</evidence>
<feature type="region of interest" description="Disordered" evidence="6">
    <location>
        <begin position="1"/>
        <end position="45"/>
    </location>
</feature>
<reference evidence="7 8" key="1">
    <citation type="submission" date="2018-01" db="EMBL/GenBank/DDBJ databases">
        <authorList>
            <person name="Clerissi C."/>
        </authorList>
    </citation>
    <scope>NUCLEOTIDE SEQUENCE [LARGE SCALE GENOMIC DNA]</scope>
    <source>
        <strain evidence="7">Cupriavidus taiwanensis SWF 66322</strain>
    </source>
</reference>
<sequence length="467" mass="50360">MSRTQAGNRSPRGEGRAPARSKGKSSPIRKSPNAGGANGAPVRTHGGLHATHIQHIDRLLGKVMLFARPADAVVSYYFRENAKLGHRERGIIAEAIYAVLRRRVEFAQFAESGTGAASRRLALLGLAATLGRDALSPFLYPDEAEWLDRLTTIERSSLAPRVRANLPEWLYDELVRQHGESFAAALGDAWLRPAPLDLRVNLGKTSREAALAELQAAGLGAEPTPMAPAGIRMAGKPALNQLPIFVNGLVEVQDEGSQLLCSLVAPRRGEMVVDFCAGAGGKTLALGAAMRSTGRLYAFDVSEKRLANLKPRLARSGLSNVHPVLIDSERDAKIKRLAGKADRVLVDAPCSGLGTLRRNPDLKWRQSPESVLELTAKQTAILDSAARLVKGGGRVVYATCSVLEAENEQIVRDFLAAHPNFRLVPAAEVLAEQKIEVPGLPDNGMFALYPHLHQTDGFFAAVLERTS</sequence>
<dbReference type="Gene3D" id="3.30.70.1170">
    <property type="entry name" value="Sun protein, domain 3"/>
    <property type="match status" value="1"/>
</dbReference>
<dbReference type="Proteomes" id="UP000254259">
    <property type="component" value="Chromosome CBM2636"/>
</dbReference>